<evidence type="ECO:0000313" key="7">
    <source>
        <dbReference type="EMBL" id="KRL04956.1"/>
    </source>
</evidence>
<keyword evidence="8" id="KW-1185">Reference proteome</keyword>
<comment type="subcellular location">
    <subcellularLocation>
        <location evidence="6">Cytoplasm</location>
    </subcellularLocation>
</comment>
<name>A0A0R1MA42_9LACO</name>
<proteinExistence type="inferred from homology"/>
<dbReference type="SUPFAM" id="SSF82697">
    <property type="entry name" value="PurS-like"/>
    <property type="match status" value="1"/>
</dbReference>
<dbReference type="GO" id="GO:0005524">
    <property type="term" value="F:ATP binding"/>
    <property type="evidence" value="ECO:0007669"/>
    <property type="project" value="UniProtKB-UniRule"/>
</dbReference>
<comment type="caution">
    <text evidence="7">The sequence shown here is derived from an EMBL/GenBank/DDBJ whole genome shotgun (WGS) entry which is preliminary data.</text>
</comment>
<dbReference type="NCBIfam" id="NF004630">
    <property type="entry name" value="PRK05974.1"/>
    <property type="match status" value="1"/>
</dbReference>
<dbReference type="HAMAP" id="MF_01926">
    <property type="entry name" value="PurS"/>
    <property type="match status" value="1"/>
</dbReference>
<dbReference type="Pfam" id="PF02700">
    <property type="entry name" value="PurS"/>
    <property type="match status" value="1"/>
</dbReference>
<evidence type="ECO:0000256" key="2">
    <source>
        <dbReference type="ARBA" id="ARBA00022598"/>
    </source>
</evidence>
<dbReference type="InterPro" id="IPR036604">
    <property type="entry name" value="PurS-like_sf"/>
</dbReference>
<dbReference type="Proteomes" id="UP000051686">
    <property type="component" value="Unassembled WGS sequence"/>
</dbReference>
<evidence type="ECO:0000256" key="5">
    <source>
        <dbReference type="ARBA" id="ARBA00022840"/>
    </source>
</evidence>
<comment type="similarity">
    <text evidence="6">Belongs to the PurS family.</text>
</comment>
<dbReference type="EMBL" id="AZEH01000037">
    <property type="protein sequence ID" value="KRL04956.1"/>
    <property type="molecule type" value="Genomic_DNA"/>
</dbReference>
<dbReference type="PATRIC" id="fig|1423777.3.peg.1220"/>
<evidence type="ECO:0000313" key="8">
    <source>
        <dbReference type="Proteomes" id="UP000051686"/>
    </source>
</evidence>
<comment type="catalytic activity">
    <reaction evidence="6">
        <text>N(2)-formyl-N(1)-(5-phospho-beta-D-ribosyl)glycinamide + L-glutamine + ATP + H2O = 2-formamido-N(1)-(5-O-phospho-beta-D-ribosyl)acetamidine + L-glutamate + ADP + phosphate + H(+)</text>
        <dbReference type="Rhea" id="RHEA:17129"/>
        <dbReference type="ChEBI" id="CHEBI:15377"/>
        <dbReference type="ChEBI" id="CHEBI:15378"/>
        <dbReference type="ChEBI" id="CHEBI:29985"/>
        <dbReference type="ChEBI" id="CHEBI:30616"/>
        <dbReference type="ChEBI" id="CHEBI:43474"/>
        <dbReference type="ChEBI" id="CHEBI:58359"/>
        <dbReference type="ChEBI" id="CHEBI:147286"/>
        <dbReference type="ChEBI" id="CHEBI:147287"/>
        <dbReference type="ChEBI" id="CHEBI:456216"/>
        <dbReference type="EC" id="6.3.5.3"/>
    </reaction>
</comment>
<keyword evidence="5 6" id="KW-0067">ATP-binding</keyword>
<dbReference type="GO" id="GO:0006189">
    <property type="term" value="P:'de novo' IMP biosynthetic process"/>
    <property type="evidence" value="ECO:0007669"/>
    <property type="project" value="UniProtKB-UniRule"/>
</dbReference>
<evidence type="ECO:0000256" key="3">
    <source>
        <dbReference type="ARBA" id="ARBA00022741"/>
    </source>
</evidence>
<gene>
    <name evidence="6" type="primary">purS</name>
    <name evidence="7" type="ORF">FD46_GL001180</name>
</gene>
<dbReference type="GO" id="GO:0004642">
    <property type="term" value="F:phosphoribosylformylglycinamidine synthase activity"/>
    <property type="evidence" value="ECO:0007669"/>
    <property type="project" value="UniProtKB-UniRule"/>
</dbReference>
<keyword evidence="4 6" id="KW-0658">Purine biosynthesis</keyword>
<dbReference type="STRING" id="1423777.FD46_GL001180"/>
<dbReference type="OrthoDB" id="9799101at2"/>
<comment type="pathway">
    <text evidence="6">Purine metabolism; IMP biosynthesis via de novo pathway; 5-amino-1-(5-phospho-D-ribosyl)imidazole from N(2)-formyl-N(1)-(5-phospho-D-ribosyl)glycinamide: step 1/2.</text>
</comment>
<dbReference type="PANTHER" id="PTHR34696">
    <property type="entry name" value="PHOSPHORIBOSYLFORMYLGLYCINAMIDINE SYNTHASE SUBUNIT PURS"/>
    <property type="match status" value="1"/>
</dbReference>
<dbReference type="AlphaFoldDB" id="A0A0R1MA42"/>
<dbReference type="UniPathway" id="UPA00074">
    <property type="reaction ID" value="UER00128"/>
</dbReference>
<accession>A0A0R1MA42</accession>
<sequence length="83" mass="9385">MAVKARIFVTYKESVFDPQGQTITDAVQSLGHPEVKKVNVGKFFDVLLDSTTTDVAETINEISEQLLVNFNLETYRYELLEEG</sequence>
<evidence type="ECO:0000256" key="1">
    <source>
        <dbReference type="ARBA" id="ARBA00022490"/>
    </source>
</evidence>
<reference evidence="7 8" key="1">
    <citation type="journal article" date="2015" name="Genome Announc.">
        <title>Expanding the biotechnology potential of lactobacilli through comparative genomics of 213 strains and associated genera.</title>
        <authorList>
            <person name="Sun Z."/>
            <person name="Harris H.M."/>
            <person name="McCann A."/>
            <person name="Guo C."/>
            <person name="Argimon S."/>
            <person name="Zhang W."/>
            <person name="Yang X."/>
            <person name="Jeffery I.B."/>
            <person name="Cooney J.C."/>
            <person name="Kagawa T.F."/>
            <person name="Liu W."/>
            <person name="Song Y."/>
            <person name="Salvetti E."/>
            <person name="Wrobel A."/>
            <person name="Rasinkangas P."/>
            <person name="Parkhill J."/>
            <person name="Rea M.C."/>
            <person name="O'Sullivan O."/>
            <person name="Ritari J."/>
            <person name="Douillard F.P."/>
            <person name="Paul Ross R."/>
            <person name="Yang R."/>
            <person name="Briner A.E."/>
            <person name="Felis G.E."/>
            <person name="de Vos W.M."/>
            <person name="Barrangou R."/>
            <person name="Klaenhammer T.R."/>
            <person name="Caufield P.W."/>
            <person name="Cui Y."/>
            <person name="Zhang H."/>
            <person name="O'Toole P.W."/>
        </authorList>
    </citation>
    <scope>NUCLEOTIDE SEQUENCE [LARGE SCALE GENOMIC DNA]</scope>
    <source>
        <strain evidence="7 8">DSM 19972</strain>
    </source>
</reference>
<protein>
    <recommendedName>
        <fullName evidence="6">Phosphoribosylformylglycinamidine synthase subunit PurS</fullName>
        <shortName evidence="6">FGAM synthase</shortName>
        <ecNumber evidence="6">6.3.5.3</ecNumber>
    </recommendedName>
    <alternativeName>
        <fullName evidence="6">Formylglycinamide ribonucleotide amidotransferase subunit III</fullName>
        <shortName evidence="6">FGAR amidotransferase III</shortName>
        <shortName evidence="6">FGAR-AT III</shortName>
    </alternativeName>
    <alternativeName>
        <fullName evidence="6">Phosphoribosylformylglycinamidine synthase subunit III</fullName>
    </alternativeName>
</protein>
<organism evidence="7 8">
    <name type="scientific">Liquorilactobacillus oeni DSM 19972</name>
    <dbReference type="NCBI Taxonomy" id="1423777"/>
    <lineage>
        <taxon>Bacteria</taxon>
        <taxon>Bacillati</taxon>
        <taxon>Bacillota</taxon>
        <taxon>Bacilli</taxon>
        <taxon>Lactobacillales</taxon>
        <taxon>Lactobacillaceae</taxon>
        <taxon>Liquorilactobacillus</taxon>
    </lineage>
</organism>
<comment type="function">
    <text evidence="6">Part of the phosphoribosylformylglycinamidine synthase complex involved in the purines biosynthetic pathway. Catalyzes the ATP-dependent conversion of formylglycinamide ribonucleotide (FGAR) and glutamine to yield formylglycinamidine ribonucleotide (FGAM) and glutamate. The FGAM synthase complex is composed of three subunits. PurQ produces an ammonia molecule by converting glutamine to glutamate. PurL transfers the ammonia molecule to FGAR to form FGAM in an ATP-dependent manner. PurS interacts with PurQ and PurL and is thought to assist in the transfer of the ammonia molecule from PurQ to PurL.</text>
</comment>
<dbReference type="InterPro" id="IPR003850">
    <property type="entry name" value="PurS"/>
</dbReference>
<dbReference type="Gene3D" id="3.30.1280.10">
    <property type="entry name" value="Phosphoribosylformylglycinamidine synthase subunit PurS"/>
    <property type="match status" value="1"/>
</dbReference>
<dbReference type="PANTHER" id="PTHR34696:SF1">
    <property type="entry name" value="PHOSPHORIBOSYLFORMYLGLYCINAMIDINE SYNTHASE SUBUNIT PURS"/>
    <property type="match status" value="1"/>
</dbReference>
<evidence type="ECO:0000256" key="6">
    <source>
        <dbReference type="HAMAP-Rule" id="MF_01926"/>
    </source>
</evidence>
<dbReference type="GO" id="GO:0005737">
    <property type="term" value="C:cytoplasm"/>
    <property type="evidence" value="ECO:0007669"/>
    <property type="project" value="UniProtKB-SubCell"/>
</dbReference>
<comment type="subunit">
    <text evidence="6">Part of the FGAM synthase complex composed of 1 PurL, 1 PurQ and 2 PurS subunits.</text>
</comment>
<dbReference type="RefSeq" id="WP_057896051.1">
    <property type="nucleotide sequence ID" value="NZ_AZEH01000037.1"/>
</dbReference>
<keyword evidence="2 6" id="KW-0436">Ligase</keyword>
<keyword evidence="1 6" id="KW-0963">Cytoplasm</keyword>
<dbReference type="EC" id="6.3.5.3" evidence="6"/>
<evidence type="ECO:0000256" key="4">
    <source>
        <dbReference type="ARBA" id="ARBA00022755"/>
    </source>
</evidence>
<dbReference type="NCBIfam" id="TIGR00302">
    <property type="entry name" value="phosphoribosylformylglycinamidine synthase subunit PurS"/>
    <property type="match status" value="1"/>
</dbReference>
<keyword evidence="3 6" id="KW-0547">Nucleotide-binding</keyword>